<dbReference type="EMBL" id="VMKP01000003">
    <property type="protein sequence ID" value="TVO64594.1"/>
    <property type="molecule type" value="Genomic_DNA"/>
</dbReference>
<gene>
    <name evidence="1" type="ORF">FPL11_08065</name>
</gene>
<proteinExistence type="predicted"/>
<dbReference type="PANTHER" id="PTHR43544">
    <property type="entry name" value="SHORT-CHAIN DEHYDROGENASE/REDUCTASE"/>
    <property type="match status" value="1"/>
</dbReference>
<sequence length="255" mass="27449">METLDHDSNVLVVGASGGIGAALVEQLLAGSSARRVWAATRTPDSPRLTALREAYGERCMPLAVDILDEASIAAMAATLRADQPRLHLLINAFGLLHDEAQGIWPEKRVESISAEGMLTSYRVNTLAPALIARECLGLLNHSQRAVFASLSARVGSIGDNRLGGWYAYRTSKAAQNMLTRDLAIECTRRARRVICLALHPGTTRTDLSEPFQARVPEGKLFTPAFAAGKLLARIDAATTADNGGFYAWDGAPIPW</sequence>
<dbReference type="PRINTS" id="PR00081">
    <property type="entry name" value="GDHRDH"/>
</dbReference>
<dbReference type="AlphaFoldDB" id="A0A557RHJ1"/>
<reference evidence="1 2" key="1">
    <citation type="submission" date="2019-07" db="EMBL/GenBank/DDBJ databases">
        <title>Reclasification of Spiribacter aquaticus.</title>
        <authorList>
            <person name="Leon M.J."/>
            <person name="Sanchez-Porro C."/>
            <person name="Ventosa A."/>
        </authorList>
    </citation>
    <scope>NUCLEOTIDE SEQUENCE [LARGE SCALE GENOMIC DNA]</scope>
    <source>
        <strain evidence="1 2">SP30</strain>
    </source>
</reference>
<dbReference type="Proteomes" id="UP000316688">
    <property type="component" value="Unassembled WGS sequence"/>
</dbReference>
<evidence type="ECO:0000313" key="2">
    <source>
        <dbReference type="Proteomes" id="UP000316688"/>
    </source>
</evidence>
<dbReference type="GO" id="GO:0016491">
    <property type="term" value="F:oxidoreductase activity"/>
    <property type="evidence" value="ECO:0007669"/>
    <property type="project" value="TreeGrafter"/>
</dbReference>
<evidence type="ECO:0000313" key="1">
    <source>
        <dbReference type="EMBL" id="TVO64594.1"/>
    </source>
</evidence>
<dbReference type="CDD" id="cd05325">
    <property type="entry name" value="carb_red_sniffer_like_SDR_c"/>
    <property type="match status" value="1"/>
</dbReference>
<comment type="caution">
    <text evidence="1">The sequence shown here is derived from an EMBL/GenBank/DDBJ whole genome shotgun (WGS) entry which is preliminary data.</text>
</comment>
<dbReference type="PANTHER" id="PTHR43544:SF12">
    <property type="entry name" value="NAD(P)-BINDING ROSSMANN-FOLD SUPERFAMILY PROTEIN"/>
    <property type="match status" value="1"/>
</dbReference>
<name>A0A557RHJ1_9GAMM</name>
<accession>A0A557RHJ1</accession>
<dbReference type="InterPro" id="IPR051468">
    <property type="entry name" value="Fungal_SecMetab_SDRs"/>
</dbReference>
<dbReference type="Pfam" id="PF00106">
    <property type="entry name" value="adh_short"/>
    <property type="match status" value="1"/>
</dbReference>
<dbReference type="RefSeq" id="WP_144348150.1">
    <property type="nucleotide sequence ID" value="NZ_VMKP01000003.1"/>
</dbReference>
<keyword evidence="2" id="KW-1185">Reference proteome</keyword>
<organism evidence="1 2">
    <name type="scientific">Spiribacter aquaticus</name>
    <dbReference type="NCBI Taxonomy" id="1935996"/>
    <lineage>
        <taxon>Bacteria</taxon>
        <taxon>Pseudomonadati</taxon>
        <taxon>Pseudomonadota</taxon>
        <taxon>Gammaproteobacteria</taxon>
        <taxon>Chromatiales</taxon>
        <taxon>Ectothiorhodospiraceae</taxon>
        <taxon>Spiribacter</taxon>
    </lineage>
</organism>
<dbReference type="InterPro" id="IPR036291">
    <property type="entry name" value="NAD(P)-bd_dom_sf"/>
</dbReference>
<dbReference type="InterPro" id="IPR002347">
    <property type="entry name" value="SDR_fam"/>
</dbReference>
<dbReference type="Gene3D" id="3.40.50.720">
    <property type="entry name" value="NAD(P)-binding Rossmann-like Domain"/>
    <property type="match status" value="1"/>
</dbReference>
<dbReference type="SUPFAM" id="SSF51735">
    <property type="entry name" value="NAD(P)-binding Rossmann-fold domains"/>
    <property type="match status" value="1"/>
</dbReference>
<dbReference type="GO" id="GO:0005737">
    <property type="term" value="C:cytoplasm"/>
    <property type="evidence" value="ECO:0007669"/>
    <property type="project" value="TreeGrafter"/>
</dbReference>
<protein>
    <submittedName>
        <fullName evidence="1">SDR family NAD(P)-dependent oxidoreductase</fullName>
    </submittedName>
</protein>